<organism evidence="3 4">
    <name type="scientific">Metarhizium brunneum</name>
    <dbReference type="NCBI Taxonomy" id="500148"/>
    <lineage>
        <taxon>Eukaryota</taxon>
        <taxon>Fungi</taxon>
        <taxon>Dikarya</taxon>
        <taxon>Ascomycota</taxon>
        <taxon>Pezizomycotina</taxon>
        <taxon>Sordariomycetes</taxon>
        <taxon>Hypocreomycetidae</taxon>
        <taxon>Hypocreales</taxon>
        <taxon>Clavicipitaceae</taxon>
        <taxon>Metarhizium</taxon>
    </lineage>
</organism>
<dbReference type="AlphaFoldDB" id="A0A7D5V071"/>
<proteinExistence type="predicted"/>
<dbReference type="RefSeq" id="XP_065987108.1">
    <property type="nucleotide sequence ID" value="XM_066130903.1"/>
</dbReference>
<sequence>MAESKDAYILLEEERAKHEATKAELEQYRNCCEGWESAYNASSAIVTQLSAKVSYLEMMLCAAQTRHLQLMTENGRLNLTIRHLAPWSWISIPPASSCPALESEDNDYEEVKEDDTKREGDQSECPMVSTILRNPWLLLKPLRPQYLRACFSMLALPSKFRGRGLELPCARISQMHDSAQKRPVNLQA</sequence>
<feature type="coiled-coil region" evidence="1">
    <location>
        <begin position="1"/>
        <end position="31"/>
    </location>
</feature>
<evidence type="ECO:0000256" key="2">
    <source>
        <dbReference type="SAM" id="MobiDB-lite"/>
    </source>
</evidence>
<keyword evidence="4" id="KW-1185">Reference proteome</keyword>
<dbReference type="Proteomes" id="UP000510686">
    <property type="component" value="Chromosome 4"/>
</dbReference>
<accession>A0A7D5V071</accession>
<gene>
    <name evidence="3" type="ORF">G6M90_00g069250</name>
</gene>
<evidence type="ECO:0000313" key="3">
    <source>
        <dbReference type="EMBL" id="QLI70833.1"/>
    </source>
</evidence>
<dbReference type="EMBL" id="CP058935">
    <property type="protein sequence ID" value="QLI70833.1"/>
    <property type="molecule type" value="Genomic_DNA"/>
</dbReference>
<reference evidence="3 4" key="1">
    <citation type="submission" date="2020-07" db="EMBL/GenBank/DDBJ databases">
        <title>Telomere length de novo assembly of all 7 chromosomes of the fungus, Metarhizium brunneum, using a novel assembly pipeline.</title>
        <authorList>
            <person name="Saud z."/>
            <person name="Kortsinoglou A."/>
            <person name="Kouvelis V.N."/>
            <person name="Butt T.M."/>
        </authorList>
    </citation>
    <scope>NUCLEOTIDE SEQUENCE [LARGE SCALE GENOMIC DNA]</scope>
    <source>
        <strain evidence="3 4">4556</strain>
    </source>
</reference>
<protein>
    <submittedName>
        <fullName evidence="3">Uncharacterized protein</fullName>
    </submittedName>
</protein>
<dbReference type="GeneID" id="90967912"/>
<dbReference type="KEGG" id="mbrn:90967912"/>
<feature type="compositionally biased region" description="Acidic residues" evidence="2">
    <location>
        <begin position="102"/>
        <end position="113"/>
    </location>
</feature>
<evidence type="ECO:0000313" key="4">
    <source>
        <dbReference type="Proteomes" id="UP000510686"/>
    </source>
</evidence>
<name>A0A7D5V071_9HYPO</name>
<dbReference type="OrthoDB" id="10503340at2759"/>
<feature type="region of interest" description="Disordered" evidence="2">
    <location>
        <begin position="98"/>
        <end position="123"/>
    </location>
</feature>
<keyword evidence="1" id="KW-0175">Coiled coil</keyword>
<evidence type="ECO:0000256" key="1">
    <source>
        <dbReference type="SAM" id="Coils"/>
    </source>
</evidence>